<feature type="compositionally biased region" description="Acidic residues" evidence="4">
    <location>
        <begin position="676"/>
        <end position="698"/>
    </location>
</feature>
<dbReference type="OrthoDB" id="5525824at2"/>
<gene>
    <name evidence="8" type="ORF">SAMN04488036_105160</name>
</gene>
<dbReference type="PANTHER" id="PTHR30329">
    <property type="entry name" value="STATOR ELEMENT OF FLAGELLAR MOTOR COMPLEX"/>
    <property type="match status" value="1"/>
</dbReference>
<dbReference type="Pfam" id="PF00691">
    <property type="entry name" value="OmpA"/>
    <property type="match status" value="1"/>
</dbReference>
<evidence type="ECO:0000256" key="1">
    <source>
        <dbReference type="ARBA" id="ARBA00004442"/>
    </source>
</evidence>
<dbReference type="Proteomes" id="UP000198851">
    <property type="component" value="Unassembled WGS sequence"/>
</dbReference>
<comment type="subcellular location">
    <subcellularLocation>
        <location evidence="1">Cell outer membrane</location>
    </subcellularLocation>
</comment>
<feature type="chain" id="PRO_5011716436" evidence="5">
    <location>
        <begin position="17"/>
        <end position="712"/>
    </location>
</feature>
<reference evidence="9" key="1">
    <citation type="submission" date="2016-10" db="EMBL/GenBank/DDBJ databases">
        <authorList>
            <person name="Varghese N."/>
            <person name="Submissions S."/>
        </authorList>
    </citation>
    <scope>NUCLEOTIDE SEQUENCE [LARGE SCALE GENOMIC DNA]</scope>
    <source>
        <strain evidence="9">DSM 28453</strain>
    </source>
</reference>
<evidence type="ECO:0000256" key="3">
    <source>
        <dbReference type="PROSITE-ProRule" id="PRU00473"/>
    </source>
</evidence>
<keyword evidence="5" id="KW-0732">Signal</keyword>
<evidence type="ECO:0000313" key="9">
    <source>
        <dbReference type="Proteomes" id="UP000198851"/>
    </source>
</evidence>
<evidence type="ECO:0000256" key="5">
    <source>
        <dbReference type="SAM" id="SignalP"/>
    </source>
</evidence>
<dbReference type="PANTHER" id="PTHR30329:SF20">
    <property type="entry name" value="EXPORTED PROTEIN"/>
    <property type="match status" value="1"/>
</dbReference>
<keyword evidence="9" id="KW-1185">Reference proteome</keyword>
<evidence type="ECO:0000313" key="8">
    <source>
        <dbReference type="EMBL" id="SFL11999.1"/>
    </source>
</evidence>
<evidence type="ECO:0000259" key="6">
    <source>
        <dbReference type="PROSITE" id="PS50914"/>
    </source>
</evidence>
<evidence type="ECO:0000256" key="4">
    <source>
        <dbReference type="SAM" id="MobiDB-lite"/>
    </source>
</evidence>
<dbReference type="SUPFAM" id="SSF103088">
    <property type="entry name" value="OmpA-like"/>
    <property type="match status" value="1"/>
</dbReference>
<feature type="domain" description="BON" evidence="6">
    <location>
        <begin position="27"/>
        <end position="96"/>
    </location>
</feature>
<dbReference type="CDD" id="cd07185">
    <property type="entry name" value="OmpA_C-like"/>
    <property type="match status" value="1"/>
</dbReference>
<name>A0A1I4F365_9RHOB</name>
<dbReference type="InterPro" id="IPR036737">
    <property type="entry name" value="OmpA-like_sf"/>
</dbReference>
<dbReference type="InterPro" id="IPR007055">
    <property type="entry name" value="BON_dom"/>
</dbReference>
<dbReference type="Pfam" id="PF04972">
    <property type="entry name" value="BON"/>
    <property type="match status" value="1"/>
</dbReference>
<sequence length="712" mass="75054">MRLSSLLIVFATFATAALLSIVAASLSADLIEDTSKSAVKRELSLAGQDWAEVHAEGLQVFLAGTAPTEADRFRAMTAAGRIVDAARVIDNMQVIATADIAPPRFSIEILRNDAGISLIGLIPADSDRDAILRTIRKLAGTRTVTDLLETAEYDAPRAWQDSLDYALKALRDLPRSKISVDAGQVSITAMANSPDERQELSAKLVRTAPGTVDVNLDISAPRPVIAPFTLRFLIDEDGARFDACSADTDRSRTRILTAARNAGMDASRTNCTIGLGVPSPNWAEAVEVAINGLAELGAGSVTFSDADMSLTAAQGTDQAVFDRVIGEMDSALPEVFALAATLPETPETVAEGTTPEFTATLSPEGLVALRGRLSNDVARATTESFAKAKFGSEQVYMAARLDETLPQSWPFRVMAGLDALAQLHHGTLRITPESLAVTGKTGDTEANARIAQLLAGNLSSTDHFSIDVLYVEELDPLAALPTVEECIADIQAFNKDNKIVFEPGSGTLDASAADILDSIAIKISDCPEMQLEIQGHTDSQGRESMNQALSQTRAQSVLTALQDRRILTKGFVANGYGETQPIADNETEEGREANRRIEFVLITPDTGAAGDAEEGSAADEATAGDDVAASEGTSEGDDTAEDSTQADEAPAAPAEGESATASEQEATETAPAPVDSETEPSETEVEAEAETAPADEAEQTAPAGEETTNDQN</sequence>
<keyword evidence="2 3" id="KW-0472">Membrane</keyword>
<dbReference type="PROSITE" id="PS50914">
    <property type="entry name" value="BON"/>
    <property type="match status" value="1"/>
</dbReference>
<dbReference type="EMBL" id="FOSZ01000005">
    <property type="protein sequence ID" value="SFL11999.1"/>
    <property type="molecule type" value="Genomic_DNA"/>
</dbReference>
<organism evidence="8 9">
    <name type="scientific">Shimia haliotis</name>
    <dbReference type="NCBI Taxonomy" id="1280847"/>
    <lineage>
        <taxon>Bacteria</taxon>
        <taxon>Pseudomonadati</taxon>
        <taxon>Pseudomonadota</taxon>
        <taxon>Alphaproteobacteria</taxon>
        <taxon>Rhodobacterales</taxon>
        <taxon>Roseobacteraceae</taxon>
    </lineage>
</organism>
<dbReference type="PRINTS" id="PR01021">
    <property type="entry name" value="OMPADOMAIN"/>
</dbReference>
<feature type="compositionally biased region" description="Low complexity" evidence="4">
    <location>
        <begin position="646"/>
        <end position="675"/>
    </location>
</feature>
<proteinExistence type="predicted"/>
<feature type="compositionally biased region" description="Acidic residues" evidence="4">
    <location>
        <begin position="634"/>
        <end position="645"/>
    </location>
</feature>
<dbReference type="InterPro" id="IPR006664">
    <property type="entry name" value="OMP_bac"/>
</dbReference>
<evidence type="ECO:0000256" key="2">
    <source>
        <dbReference type="ARBA" id="ARBA00023136"/>
    </source>
</evidence>
<dbReference type="Gene3D" id="3.40.1520.20">
    <property type="match status" value="3"/>
</dbReference>
<accession>A0A1I4F365</accession>
<dbReference type="RefSeq" id="WP_093324361.1">
    <property type="nucleotide sequence ID" value="NZ_FOSZ01000005.1"/>
</dbReference>
<dbReference type="GO" id="GO:0009279">
    <property type="term" value="C:cell outer membrane"/>
    <property type="evidence" value="ECO:0007669"/>
    <property type="project" value="UniProtKB-SubCell"/>
</dbReference>
<dbReference type="InterPro" id="IPR050330">
    <property type="entry name" value="Bact_OuterMem_StrucFunc"/>
</dbReference>
<dbReference type="InterPro" id="IPR006665">
    <property type="entry name" value="OmpA-like"/>
</dbReference>
<evidence type="ECO:0000259" key="7">
    <source>
        <dbReference type="PROSITE" id="PS51123"/>
    </source>
</evidence>
<feature type="region of interest" description="Disordered" evidence="4">
    <location>
        <begin position="604"/>
        <end position="712"/>
    </location>
</feature>
<dbReference type="PROSITE" id="PS51123">
    <property type="entry name" value="OMPA_2"/>
    <property type="match status" value="1"/>
</dbReference>
<dbReference type="Gene3D" id="3.30.1330.60">
    <property type="entry name" value="OmpA-like domain"/>
    <property type="match status" value="1"/>
</dbReference>
<feature type="signal peptide" evidence="5">
    <location>
        <begin position="1"/>
        <end position="16"/>
    </location>
</feature>
<protein>
    <submittedName>
        <fullName evidence="8">OmpA-OmpF porin, OOP family</fullName>
    </submittedName>
</protein>
<dbReference type="STRING" id="1280847.SAMN04488036_105160"/>
<feature type="domain" description="OmpA-like" evidence="7">
    <location>
        <begin position="488"/>
        <end position="605"/>
    </location>
</feature>
<dbReference type="AlphaFoldDB" id="A0A1I4F365"/>